<evidence type="ECO:0000256" key="1">
    <source>
        <dbReference type="PROSITE-ProRule" id="PRU00285"/>
    </source>
</evidence>
<gene>
    <name evidence="4" type="ORF">L1994_04105</name>
</gene>
<dbReference type="PANTHER" id="PTHR11527">
    <property type="entry name" value="HEAT-SHOCK PROTEIN 20 FAMILY MEMBER"/>
    <property type="match status" value="1"/>
</dbReference>
<organism evidence="4 5">
    <name type="scientific">Methanomicrobium antiquum</name>
    <dbReference type="NCBI Taxonomy" id="487686"/>
    <lineage>
        <taxon>Archaea</taxon>
        <taxon>Methanobacteriati</taxon>
        <taxon>Methanobacteriota</taxon>
        <taxon>Stenosarchaea group</taxon>
        <taxon>Methanomicrobia</taxon>
        <taxon>Methanomicrobiales</taxon>
        <taxon>Methanomicrobiaceae</taxon>
        <taxon>Methanomicrobium</taxon>
    </lineage>
</organism>
<dbReference type="EMBL" id="CP091092">
    <property type="protein sequence ID" value="WFN37580.1"/>
    <property type="molecule type" value="Genomic_DNA"/>
</dbReference>
<dbReference type="Proteomes" id="UP001218895">
    <property type="component" value="Chromosome"/>
</dbReference>
<protein>
    <submittedName>
        <fullName evidence="4">Hsp20/alpha crystallin family protein</fullName>
    </submittedName>
</protein>
<dbReference type="SUPFAM" id="SSF49764">
    <property type="entry name" value="HSP20-like chaperones"/>
    <property type="match status" value="1"/>
</dbReference>
<dbReference type="InterPro" id="IPR008978">
    <property type="entry name" value="HSP20-like_chaperone"/>
</dbReference>
<evidence type="ECO:0000313" key="4">
    <source>
        <dbReference type="EMBL" id="WFN37580.1"/>
    </source>
</evidence>
<dbReference type="InterPro" id="IPR031107">
    <property type="entry name" value="Small_HSP"/>
</dbReference>
<dbReference type="GeneID" id="79949553"/>
<dbReference type="RefSeq" id="WP_278100420.1">
    <property type="nucleotide sequence ID" value="NZ_CP091092.1"/>
</dbReference>
<evidence type="ECO:0000313" key="5">
    <source>
        <dbReference type="Proteomes" id="UP001218895"/>
    </source>
</evidence>
<keyword evidence="5" id="KW-1185">Reference proteome</keyword>
<evidence type="ECO:0000259" key="3">
    <source>
        <dbReference type="PROSITE" id="PS01031"/>
    </source>
</evidence>
<dbReference type="PROSITE" id="PS01031">
    <property type="entry name" value="SHSP"/>
    <property type="match status" value="1"/>
</dbReference>
<feature type="domain" description="SHSP" evidence="3">
    <location>
        <begin position="43"/>
        <end position="156"/>
    </location>
</feature>
<name>A0AAF0FX44_9EURY</name>
<dbReference type="Gene3D" id="2.60.40.790">
    <property type="match status" value="1"/>
</dbReference>
<dbReference type="AlphaFoldDB" id="A0AAF0FX44"/>
<dbReference type="CDD" id="cd06464">
    <property type="entry name" value="ACD_sHsps-like"/>
    <property type="match status" value="1"/>
</dbReference>
<proteinExistence type="inferred from homology"/>
<dbReference type="Pfam" id="PF00011">
    <property type="entry name" value="HSP20"/>
    <property type="match status" value="1"/>
</dbReference>
<comment type="similarity">
    <text evidence="1 2">Belongs to the small heat shock protein (HSP20) family.</text>
</comment>
<accession>A0AAF0FX44</accession>
<dbReference type="InterPro" id="IPR002068">
    <property type="entry name" value="A-crystallin/Hsp20_dom"/>
</dbReference>
<evidence type="ECO:0000256" key="2">
    <source>
        <dbReference type="RuleBase" id="RU003616"/>
    </source>
</evidence>
<sequence>MIRRGIYPIRSLWNELDDMMAEMEGRFAQTLGGYNNAFSQRVLPAITGECRVDVLDHENEAVIVADLPGAEKEDIKVKLINPRTLEISYDREKENEEENKETGYYMRERTYGSMKRAVLLPADVVEAGSTASFKNGVLEIHLKKSESSSISEISIE</sequence>
<reference evidence="4" key="1">
    <citation type="submission" date="2022-01" db="EMBL/GenBank/DDBJ databases">
        <title>Complete genome of Methanomicrobium antiquum DSM 21220.</title>
        <authorList>
            <person name="Chen S.-C."/>
            <person name="You Y.-T."/>
            <person name="Zhou Y.-Z."/>
            <person name="Lai M.-C."/>
        </authorList>
    </citation>
    <scope>NUCLEOTIDE SEQUENCE</scope>
    <source>
        <strain evidence="4">DSM 21220</strain>
    </source>
</reference>
<dbReference type="KEGG" id="manq:L1994_04105"/>